<reference evidence="2" key="1">
    <citation type="journal article" date="2014" name="Front. Microbiol.">
        <title>High frequency of phylogenetically diverse reductive dehalogenase-homologous genes in deep subseafloor sedimentary metagenomes.</title>
        <authorList>
            <person name="Kawai M."/>
            <person name="Futagami T."/>
            <person name="Toyoda A."/>
            <person name="Takaki Y."/>
            <person name="Nishi S."/>
            <person name="Hori S."/>
            <person name="Arai W."/>
            <person name="Tsubouchi T."/>
            <person name="Morono Y."/>
            <person name="Uchiyama I."/>
            <person name="Ito T."/>
            <person name="Fujiyama A."/>
            <person name="Inagaki F."/>
            <person name="Takami H."/>
        </authorList>
    </citation>
    <scope>NUCLEOTIDE SEQUENCE</scope>
    <source>
        <strain evidence="2">Expedition CK06-06</strain>
    </source>
</reference>
<dbReference type="AlphaFoldDB" id="X0UT56"/>
<dbReference type="InterPro" id="IPR013766">
    <property type="entry name" value="Thioredoxin_domain"/>
</dbReference>
<comment type="caution">
    <text evidence="2">The sequence shown here is derived from an EMBL/GenBank/DDBJ whole genome shotgun (WGS) entry which is preliminary data.</text>
</comment>
<protein>
    <recommendedName>
        <fullName evidence="1">Thioredoxin domain-containing protein</fullName>
    </recommendedName>
</protein>
<dbReference type="EMBL" id="BARS01025287">
    <property type="protein sequence ID" value="GAG02412.1"/>
    <property type="molecule type" value="Genomic_DNA"/>
</dbReference>
<dbReference type="Gene3D" id="3.40.30.10">
    <property type="entry name" value="Glutaredoxin"/>
    <property type="match status" value="1"/>
</dbReference>
<dbReference type="InterPro" id="IPR036249">
    <property type="entry name" value="Thioredoxin-like_sf"/>
</dbReference>
<organism evidence="2">
    <name type="scientific">marine sediment metagenome</name>
    <dbReference type="NCBI Taxonomy" id="412755"/>
    <lineage>
        <taxon>unclassified sequences</taxon>
        <taxon>metagenomes</taxon>
        <taxon>ecological metagenomes</taxon>
    </lineage>
</organism>
<gene>
    <name evidence="2" type="ORF">S01H1_39984</name>
</gene>
<dbReference type="Pfam" id="PF00578">
    <property type="entry name" value="AhpC-TSA"/>
    <property type="match status" value="1"/>
</dbReference>
<evidence type="ECO:0000313" key="2">
    <source>
        <dbReference type="EMBL" id="GAG02412.1"/>
    </source>
</evidence>
<proteinExistence type="predicted"/>
<sequence>MAVLSVGAQAPDFTLSGIDGKQYSLSAALAQGPLLAVFIKTSCPVCDLTMPYLNRLVEAYGGQGWHLWVISQDDQQASQRYAQRLEPNFPLLVDEPADGWTVSCAYDPPATPTLFLVGPDGRVQFSGQGFSKADLNAVAESIAGHLGVQPAVVAERDDGNPDFRPG</sequence>
<dbReference type="SUPFAM" id="SSF52833">
    <property type="entry name" value="Thioredoxin-like"/>
    <property type="match status" value="1"/>
</dbReference>
<dbReference type="InterPro" id="IPR050553">
    <property type="entry name" value="Thioredoxin_ResA/DsbE_sf"/>
</dbReference>
<feature type="domain" description="Thioredoxin" evidence="1">
    <location>
        <begin position="4"/>
        <end position="144"/>
    </location>
</feature>
<dbReference type="GO" id="GO:0016209">
    <property type="term" value="F:antioxidant activity"/>
    <property type="evidence" value="ECO:0007669"/>
    <property type="project" value="InterPro"/>
</dbReference>
<dbReference type="InterPro" id="IPR000866">
    <property type="entry name" value="AhpC/TSA"/>
</dbReference>
<dbReference type="PANTHER" id="PTHR42852:SF17">
    <property type="entry name" value="THIOREDOXIN-LIKE PROTEIN HI_1115"/>
    <property type="match status" value="1"/>
</dbReference>
<dbReference type="PROSITE" id="PS51352">
    <property type="entry name" value="THIOREDOXIN_2"/>
    <property type="match status" value="1"/>
</dbReference>
<dbReference type="PANTHER" id="PTHR42852">
    <property type="entry name" value="THIOL:DISULFIDE INTERCHANGE PROTEIN DSBE"/>
    <property type="match status" value="1"/>
</dbReference>
<evidence type="ECO:0000259" key="1">
    <source>
        <dbReference type="PROSITE" id="PS51352"/>
    </source>
</evidence>
<name>X0UT56_9ZZZZ</name>
<accession>X0UT56</accession>
<dbReference type="GO" id="GO:0016491">
    <property type="term" value="F:oxidoreductase activity"/>
    <property type="evidence" value="ECO:0007669"/>
    <property type="project" value="InterPro"/>
</dbReference>